<organism evidence="2 3">
    <name type="scientific">Mucuna pruriens</name>
    <name type="common">Velvet bean</name>
    <name type="synonym">Dolichos pruriens</name>
    <dbReference type="NCBI Taxonomy" id="157652"/>
    <lineage>
        <taxon>Eukaryota</taxon>
        <taxon>Viridiplantae</taxon>
        <taxon>Streptophyta</taxon>
        <taxon>Embryophyta</taxon>
        <taxon>Tracheophyta</taxon>
        <taxon>Spermatophyta</taxon>
        <taxon>Magnoliopsida</taxon>
        <taxon>eudicotyledons</taxon>
        <taxon>Gunneridae</taxon>
        <taxon>Pentapetalae</taxon>
        <taxon>rosids</taxon>
        <taxon>fabids</taxon>
        <taxon>Fabales</taxon>
        <taxon>Fabaceae</taxon>
        <taxon>Papilionoideae</taxon>
        <taxon>50 kb inversion clade</taxon>
        <taxon>NPAAA clade</taxon>
        <taxon>indigoferoid/millettioid clade</taxon>
        <taxon>Phaseoleae</taxon>
        <taxon>Mucuna</taxon>
    </lineage>
</organism>
<protein>
    <recommendedName>
        <fullName evidence="4">Retrotransposon gag domain-containing protein</fullName>
    </recommendedName>
</protein>
<sequence>MDHNMIDAACGGALMNKMPAVVRHLISNMASNIGAIMNKVVNKVGAVDNLRLENQLIKLTSLVRQLVISQHQQIPPVKICEICTSVEHPTDMCPTLWKPIRPTAVSNSYRSSSSQRQYVVPRFGPMPNMPASNHNYYQQSGPRYLALLFQQQQQQMPTQNNSPSMEEWMKFQQNMNATMHDLKMQISQLANSSAGSGNLPTQTIPNPKGGNVSVVTLRSGKELQVAPRLKPNPTDTESKPDANSRVQQQARTTPLPFPSRSLSARKPETNEDLLKMFRQVEINIMLLDAIKQVPKYAKFLKELCIHKRKKLKAGAEVRGVLLVFIQKEVIVGTQLALPRKCRDPKIFSVPCTIGGCTFVDAMLDLGASINVMLESIYKSLNFGDLKATSIVI</sequence>
<dbReference type="InterPro" id="IPR021109">
    <property type="entry name" value="Peptidase_aspartic_dom_sf"/>
</dbReference>
<gene>
    <name evidence="2" type="ORF">CR513_33979</name>
</gene>
<evidence type="ECO:0008006" key="4">
    <source>
        <dbReference type="Google" id="ProtNLM"/>
    </source>
</evidence>
<dbReference type="Proteomes" id="UP000257109">
    <property type="component" value="Unassembled WGS sequence"/>
</dbReference>
<dbReference type="AlphaFoldDB" id="A0A371G2W5"/>
<dbReference type="OrthoDB" id="778454at2759"/>
<dbReference type="PANTHER" id="PTHR33067">
    <property type="entry name" value="RNA-DIRECTED DNA POLYMERASE-RELATED"/>
    <property type="match status" value="1"/>
</dbReference>
<comment type="caution">
    <text evidence="2">The sequence shown here is derived from an EMBL/GenBank/DDBJ whole genome shotgun (WGS) entry which is preliminary data.</text>
</comment>
<feature type="region of interest" description="Disordered" evidence="1">
    <location>
        <begin position="192"/>
        <end position="265"/>
    </location>
</feature>
<evidence type="ECO:0000256" key="1">
    <source>
        <dbReference type="SAM" id="MobiDB-lite"/>
    </source>
</evidence>
<dbReference type="EMBL" id="QJKJ01006914">
    <property type="protein sequence ID" value="RDX84897.1"/>
    <property type="molecule type" value="Genomic_DNA"/>
</dbReference>
<feature type="non-terminal residue" evidence="2">
    <location>
        <position position="1"/>
    </location>
</feature>
<evidence type="ECO:0000313" key="2">
    <source>
        <dbReference type="EMBL" id="RDX84897.1"/>
    </source>
</evidence>
<dbReference type="Gene3D" id="2.40.70.10">
    <property type="entry name" value="Acid Proteases"/>
    <property type="match status" value="1"/>
</dbReference>
<reference evidence="2" key="1">
    <citation type="submission" date="2018-05" db="EMBL/GenBank/DDBJ databases">
        <title>Draft genome of Mucuna pruriens seed.</title>
        <authorList>
            <person name="Nnadi N.E."/>
            <person name="Vos R."/>
            <person name="Hasami M.H."/>
            <person name="Devisetty U.K."/>
            <person name="Aguiy J.C."/>
        </authorList>
    </citation>
    <scope>NUCLEOTIDE SEQUENCE [LARGE SCALE GENOMIC DNA]</scope>
    <source>
        <strain evidence="2">JCA_2017</strain>
    </source>
</reference>
<keyword evidence="3" id="KW-1185">Reference proteome</keyword>
<accession>A0A371G2W5</accession>
<feature type="compositionally biased region" description="Polar residues" evidence="1">
    <location>
        <begin position="192"/>
        <end position="205"/>
    </location>
</feature>
<name>A0A371G2W5_MUCPR</name>
<dbReference type="PANTHER" id="PTHR33067:SF38">
    <property type="match status" value="1"/>
</dbReference>
<evidence type="ECO:0000313" key="3">
    <source>
        <dbReference type="Proteomes" id="UP000257109"/>
    </source>
</evidence>
<proteinExistence type="predicted"/>